<feature type="region of interest" description="Disordered" evidence="4">
    <location>
        <begin position="1430"/>
        <end position="1455"/>
    </location>
</feature>
<dbReference type="InterPro" id="IPR038591">
    <property type="entry name" value="NolW-like_sf"/>
</dbReference>
<evidence type="ECO:0000256" key="2">
    <source>
        <dbReference type="ARBA" id="ARBA00022729"/>
    </source>
</evidence>
<dbReference type="GO" id="GO:0009306">
    <property type="term" value="P:protein secretion"/>
    <property type="evidence" value="ECO:0007669"/>
    <property type="project" value="InterPro"/>
</dbReference>
<dbReference type="Proteomes" id="UP001152797">
    <property type="component" value="Unassembled WGS sequence"/>
</dbReference>
<feature type="compositionally biased region" description="Polar residues" evidence="4">
    <location>
        <begin position="273"/>
        <end position="286"/>
    </location>
</feature>
<dbReference type="OrthoDB" id="272672at2759"/>
<evidence type="ECO:0000256" key="1">
    <source>
        <dbReference type="ARBA" id="ARBA00004370"/>
    </source>
</evidence>
<dbReference type="Gene3D" id="3.40.50.300">
    <property type="entry name" value="P-loop containing nucleotide triphosphate hydrolases"/>
    <property type="match status" value="1"/>
</dbReference>
<dbReference type="InterPro" id="IPR027417">
    <property type="entry name" value="P-loop_NTPase"/>
</dbReference>
<feature type="region of interest" description="Disordered" evidence="4">
    <location>
        <begin position="329"/>
        <end position="351"/>
    </location>
</feature>
<dbReference type="EMBL" id="CAMXCT030000001">
    <property type="protein sequence ID" value="CAL4759387.1"/>
    <property type="molecule type" value="Genomic_DNA"/>
</dbReference>
<dbReference type="PANTHER" id="PTHR30332:SF24">
    <property type="entry name" value="SECRETIN GSPD-RELATED"/>
    <property type="match status" value="1"/>
</dbReference>
<feature type="domain" description="NolW-like" evidence="7">
    <location>
        <begin position="538"/>
        <end position="629"/>
    </location>
</feature>
<evidence type="ECO:0000313" key="8">
    <source>
        <dbReference type="EMBL" id="CAI3972075.1"/>
    </source>
</evidence>
<dbReference type="PRINTS" id="PR00811">
    <property type="entry name" value="BCTERIALGSPD"/>
</dbReference>
<evidence type="ECO:0000313" key="9">
    <source>
        <dbReference type="EMBL" id="CAL4759387.1"/>
    </source>
</evidence>
<dbReference type="SUPFAM" id="SSF52540">
    <property type="entry name" value="P-loop containing nucleoside triphosphate hydrolases"/>
    <property type="match status" value="1"/>
</dbReference>
<dbReference type="EMBL" id="CAMXCT010000001">
    <property type="protein sequence ID" value="CAI3972075.1"/>
    <property type="molecule type" value="Genomic_DNA"/>
</dbReference>
<feature type="compositionally biased region" description="Polar residues" evidence="4">
    <location>
        <begin position="1183"/>
        <end position="1192"/>
    </location>
</feature>
<feature type="domain" description="CobW/HypB/UreG nucleotide-binding" evidence="6">
    <location>
        <begin position="1767"/>
        <end position="1951"/>
    </location>
</feature>
<dbReference type="InterPro" id="IPR003495">
    <property type="entry name" value="CobW/HypB/UreG_nucleotide-bd"/>
</dbReference>
<dbReference type="PANTHER" id="PTHR30332">
    <property type="entry name" value="PROBABLE GENERAL SECRETION PATHWAY PROTEIN D"/>
    <property type="match status" value="1"/>
</dbReference>
<dbReference type="InterPro" id="IPR001775">
    <property type="entry name" value="GspD/PilQ"/>
</dbReference>
<dbReference type="Pfam" id="PF00263">
    <property type="entry name" value="Secretin"/>
    <property type="match status" value="1"/>
</dbReference>
<dbReference type="InterPro" id="IPR050810">
    <property type="entry name" value="Bact_Secretion_Sys_Channel"/>
</dbReference>
<name>A0A9P1BG26_9DINO</name>
<protein>
    <submittedName>
        <fullName evidence="9">Secretin GspD 2 (General secretion pathway protein D 2) (GspD) (GspD-beta secretin) (Type II secretion system protein D 2) (T2SS protein D)</fullName>
    </submittedName>
</protein>
<dbReference type="GO" id="GO:0016020">
    <property type="term" value="C:membrane"/>
    <property type="evidence" value="ECO:0007669"/>
    <property type="project" value="UniProtKB-SubCell"/>
</dbReference>
<evidence type="ECO:0000313" key="10">
    <source>
        <dbReference type="Proteomes" id="UP001152797"/>
    </source>
</evidence>
<feature type="domain" description="NolW-like" evidence="7">
    <location>
        <begin position="636"/>
        <end position="710"/>
    </location>
</feature>
<feature type="region of interest" description="Disordered" evidence="4">
    <location>
        <begin position="1174"/>
        <end position="1209"/>
    </location>
</feature>
<keyword evidence="3" id="KW-0472">Membrane</keyword>
<evidence type="ECO:0000259" key="7">
    <source>
        <dbReference type="Pfam" id="PF03958"/>
    </source>
</evidence>
<dbReference type="EMBL" id="CAMXCT020000001">
    <property type="protein sequence ID" value="CAL1125450.1"/>
    <property type="molecule type" value="Genomic_DNA"/>
</dbReference>
<feature type="domain" description="NolW-like" evidence="7">
    <location>
        <begin position="12"/>
        <end position="74"/>
    </location>
</feature>
<feature type="domain" description="NolW-like" evidence="7">
    <location>
        <begin position="466"/>
        <end position="532"/>
    </location>
</feature>
<dbReference type="InterPro" id="IPR004846">
    <property type="entry name" value="T2SS/T3SS_dom"/>
</dbReference>
<accession>A0A9P1BG26</accession>
<dbReference type="Pfam" id="PF03958">
    <property type="entry name" value="Secretin_N"/>
    <property type="match status" value="5"/>
</dbReference>
<feature type="compositionally biased region" description="Acidic residues" evidence="4">
    <location>
        <begin position="340"/>
        <end position="351"/>
    </location>
</feature>
<evidence type="ECO:0000256" key="3">
    <source>
        <dbReference type="ARBA" id="ARBA00023136"/>
    </source>
</evidence>
<keyword evidence="2" id="KW-0732">Signal</keyword>
<evidence type="ECO:0000259" key="5">
    <source>
        <dbReference type="Pfam" id="PF00263"/>
    </source>
</evidence>
<evidence type="ECO:0000256" key="4">
    <source>
        <dbReference type="SAM" id="MobiDB-lite"/>
    </source>
</evidence>
<feature type="compositionally biased region" description="Low complexity" evidence="4">
    <location>
        <begin position="1523"/>
        <end position="1534"/>
    </location>
</feature>
<sequence>MQTNAQDPSGLRSYPLQHVSPAHVKSVLDPLLPPGEMNAQVVADEAANRLLVSGSPEVHRITVGLIQSLDTPPRNPRPTNPSRMETYPCPPGQLDHWAQIVANDFANRPDVRVSVDRASGQLIVVAPEDVHQAVTGRLFTPAGQTPTTPNQLPATRSGNQIAAPRYYQLRNTTVEEIEPIFAGMMARRVQPNPNTALGLPGYEVTDATGKHASVGFSQIQQRVVVGGTEPLAGQLLRLFEVLDASEDTRDHTVRIVPLGKADLSKVRSAVEAYQNQGQDPNSSAQPNRLHDASSAHDATENQFPVRRAAFEAPRDARPFQVANLIFAQQPAEGPPPRPEDEGDQSGDLSPDIEVEALPDLDVIILRGDRHDVDEVLRIIEEIERLSAEEQPIVEVYSLKHVGNEQVGELITKIETALLASRQGRVSVTPLGKPNALLLIGRGDAVEVVKDLLVKLDQPVSPDSSAQVFRLEHAAATAVATTIEQFLANRENLGTKAMVTPDVRSNSLVVHASPRDMQEIKELVQRLDVGESQAVNQLQVFHLRNTLASDLGPLLQAAITGQGGGRAQDQRSSVLQFLTIEPGGERLLKSGILNDVQVTPDPRTNTLLVSAPAESMALIGALIEHLDQLPAAVVQIKVFKIINGEASSLVQMLQTLLGTSIGVGPQLPRAESESSLAPLRFSVDERTNSIIASGSAGDLTIVEAILLRLDEKDIENRRSTIFRLRNAPAIDVAVAINEFLRSERQVQQAAPGAFSPFRQIESEVVVVPEPVSNALIISATPRFYDEIMELVEDLDEQPPQVMIQVLIAEVQLNNTDEFGIELGLQDSILFDRSILGDLLTVTNSVSTPGTGVVTTNDVIVSATNSPGFAFNGAPLGNSGEPNALANSGTIGTQGLSNFAVGRVNTELGYGGLVLSASSDSVSALVRALQESRRLDVLSRPQVMTLDNQPAFIQVGQRVPRITGTTINQFSQVNTIDLENVGLILGVTPRISPEGMVVMEIDAEKSNLGPDAEGIPISISSTGDVIRSPRINTTRAQTTVSAADGQTIVLGGLITNEETTIARRVPCLSDIPIVGMLFRYDAQIDRRSELLIVLTPHVVRDEADAERIRQIESARMHWCMADVVKLHGDGTVCHRGDCVHCQNGGEVIYPDGMPVEMMEEGVPIEVIDEGVPVEELPNSPMLGNPQGSHQQPGQMTAPPGSAPVPHMSNAPAGVVQPQAAAQFPGQVQPAGYQAAMITLARTVSLQCHTRFAALSHLCAKSLGLMLCALSLAATPGCTMLNSTWDEMASWNDKVPWKDSDEDDEVKIPSRITVVWTDSVMSRPGVQSQRGFGGRMMFYENHDEDPIKVDGQLVIYMFDETDRDPENCVPERRIIITADQFKNHYSKSSVGHSYSVWAPWGDVGGHRKQISMVARFEPTDGGGSIMSELTKQLLPGTDPPQIAEKENKSETENTATSPVQQAAFTTGQPGAAVPAVSYEQPQPSMQTTTITIPPSSASVPQVVDNQVALNTIPNLAAVTNSQAASPLGTGTLPGQPGSNVAAEENPQAESPEVIDQRKAWEAYRQGGHTSFQQRQLLSQETLVLRCDLTLQDGRPALHRNHQRTYRLLRVAQISRLRLIHIRLLRRLQIDNRRANRSPTAALLKTDKVRRISHVGSHEIARTPVPANEPLASRQLANLFGGRQVRARLTTQRLPQHPGTKHLCAGLLNIAYEQHCQDEGDQVTDHRPWDLGGSIMVAGLAAISNPHLYEGATASSSSRASTRMSKPIEYVMIGGFLGAGKTTTIARLAQMYQDQGKKVGIVTNDQATDLVDTQTLRSHGFRVGEVAGACFCCNFDELTGTIEQLSVDERPDVLLAEPVGSCTDLVATVIRPLAKLYDDQYDMAPYAVILKPSHGRKILEGGEQAGFSPKAEYIFRKQLEEADLILINRIDELSPDEVARLIELLKAEQPDIPILQISARTGQGFDGLLEMLDQRGNFGRRVLELDYDVYAEGEAELGWLNSSVKIEAAESFDLDAVLMEIVTRLQRVLRDEDAETAHLKAIALYEGFYGVANLIDRETPPELSLPSNCNAKSADLVINARVAIDPAQLEEHVIREVEKVAAARGATLTWRQTQSFRPGRPVPTHRLTAD</sequence>
<reference evidence="8" key="1">
    <citation type="submission" date="2022-10" db="EMBL/GenBank/DDBJ databases">
        <authorList>
            <person name="Chen Y."/>
            <person name="Dougan E. K."/>
            <person name="Chan C."/>
            <person name="Rhodes N."/>
            <person name="Thang M."/>
        </authorList>
    </citation>
    <scope>NUCLEOTIDE SEQUENCE</scope>
</reference>
<proteinExistence type="predicted"/>
<feature type="region of interest" description="Disordered" evidence="4">
    <location>
        <begin position="1523"/>
        <end position="1549"/>
    </location>
</feature>
<dbReference type="InterPro" id="IPR005644">
    <property type="entry name" value="NolW-like"/>
</dbReference>
<comment type="subcellular location">
    <subcellularLocation>
        <location evidence="1">Membrane</location>
    </subcellularLocation>
</comment>
<evidence type="ECO:0000259" key="6">
    <source>
        <dbReference type="Pfam" id="PF02492"/>
    </source>
</evidence>
<reference evidence="9 10" key="2">
    <citation type="submission" date="2024-05" db="EMBL/GenBank/DDBJ databases">
        <authorList>
            <person name="Chen Y."/>
            <person name="Shah S."/>
            <person name="Dougan E. K."/>
            <person name="Thang M."/>
            <person name="Chan C."/>
        </authorList>
    </citation>
    <scope>NUCLEOTIDE SEQUENCE [LARGE SCALE GENOMIC DNA]</scope>
</reference>
<organism evidence="8">
    <name type="scientific">Cladocopium goreaui</name>
    <dbReference type="NCBI Taxonomy" id="2562237"/>
    <lineage>
        <taxon>Eukaryota</taxon>
        <taxon>Sar</taxon>
        <taxon>Alveolata</taxon>
        <taxon>Dinophyceae</taxon>
        <taxon>Suessiales</taxon>
        <taxon>Symbiodiniaceae</taxon>
        <taxon>Cladocopium</taxon>
    </lineage>
</organism>
<dbReference type="Pfam" id="PF02492">
    <property type="entry name" value="cobW"/>
    <property type="match status" value="1"/>
</dbReference>
<gene>
    <name evidence="8" type="ORF">C1SCF055_LOCUS665</name>
</gene>
<feature type="compositionally biased region" description="Basic and acidic residues" evidence="4">
    <location>
        <begin position="288"/>
        <end position="299"/>
    </location>
</feature>
<dbReference type="Gene3D" id="3.30.1370.120">
    <property type="match status" value="6"/>
</dbReference>
<feature type="domain" description="Type II/III secretion system secretin-like" evidence="5">
    <location>
        <begin position="926"/>
        <end position="1098"/>
    </location>
</feature>
<feature type="region of interest" description="Disordered" evidence="4">
    <location>
        <begin position="270"/>
        <end position="301"/>
    </location>
</feature>
<keyword evidence="10" id="KW-1185">Reference proteome</keyword>
<comment type="caution">
    <text evidence="8">The sequence shown here is derived from an EMBL/GenBank/DDBJ whole genome shotgun (WGS) entry which is preliminary data.</text>
</comment>
<feature type="domain" description="NolW-like" evidence="7">
    <location>
        <begin position="719"/>
        <end position="799"/>
    </location>
</feature>